<organism evidence="1 2">
    <name type="scientific">Ancylostoma duodenale</name>
    <dbReference type="NCBI Taxonomy" id="51022"/>
    <lineage>
        <taxon>Eukaryota</taxon>
        <taxon>Metazoa</taxon>
        <taxon>Ecdysozoa</taxon>
        <taxon>Nematoda</taxon>
        <taxon>Chromadorea</taxon>
        <taxon>Rhabditida</taxon>
        <taxon>Rhabditina</taxon>
        <taxon>Rhabditomorpha</taxon>
        <taxon>Strongyloidea</taxon>
        <taxon>Ancylostomatidae</taxon>
        <taxon>Ancylostomatinae</taxon>
        <taxon>Ancylostoma</taxon>
    </lineage>
</organism>
<dbReference type="EMBL" id="KN727943">
    <property type="protein sequence ID" value="KIH64671.1"/>
    <property type="molecule type" value="Genomic_DNA"/>
</dbReference>
<proteinExistence type="predicted"/>
<sequence>MNIRSGVEFLDSLEILHSLPETRLCIFDFGGFGGGGFIGGAAVDFEGAPPMPQMPVDDMMMVRAFSDTGAPPPVKIRTEFPESWIVVSINTEKVLPDFDVRRLRRLGQRMRHLRKINFVCENRHLYLSYRQPSALISG</sequence>
<reference evidence="1 2" key="1">
    <citation type="submission" date="2013-12" db="EMBL/GenBank/DDBJ databases">
        <title>Draft genome of the parsitic nematode Ancylostoma duodenale.</title>
        <authorList>
            <person name="Mitreva M."/>
        </authorList>
    </citation>
    <scope>NUCLEOTIDE SEQUENCE [LARGE SCALE GENOMIC DNA]</scope>
    <source>
        <strain evidence="1 2">Zhejiang</strain>
    </source>
</reference>
<evidence type="ECO:0000313" key="2">
    <source>
        <dbReference type="Proteomes" id="UP000054047"/>
    </source>
</evidence>
<dbReference type="Proteomes" id="UP000054047">
    <property type="component" value="Unassembled WGS sequence"/>
</dbReference>
<dbReference type="OrthoDB" id="10601228at2759"/>
<protein>
    <submittedName>
        <fullName evidence="1">Uncharacterized protein</fullName>
    </submittedName>
</protein>
<accession>A0A0C2H5G6</accession>
<name>A0A0C2H5G6_9BILA</name>
<gene>
    <name evidence="1" type="ORF">ANCDUO_05015</name>
</gene>
<evidence type="ECO:0000313" key="1">
    <source>
        <dbReference type="EMBL" id="KIH64671.1"/>
    </source>
</evidence>
<dbReference type="AlphaFoldDB" id="A0A0C2H5G6"/>
<keyword evidence="2" id="KW-1185">Reference proteome</keyword>